<name>A0A4V5ZNU0_9EURY</name>
<dbReference type="PRINTS" id="PR01434">
    <property type="entry name" value="NADHDHGNASE5"/>
</dbReference>
<protein>
    <submittedName>
        <fullName evidence="10">Cation:proton antiporter</fullName>
    </submittedName>
</protein>
<keyword evidence="6 8" id="KW-0472">Membrane</keyword>
<feature type="transmembrane region" description="Helical" evidence="8">
    <location>
        <begin position="6"/>
        <end position="23"/>
    </location>
</feature>
<dbReference type="NCBIfam" id="NF005561">
    <property type="entry name" value="PRK07234.1-1"/>
    <property type="match status" value="1"/>
</dbReference>
<evidence type="ECO:0000259" key="9">
    <source>
        <dbReference type="Pfam" id="PF00361"/>
    </source>
</evidence>
<comment type="caution">
    <text evidence="10">The sequence shown here is derived from an EMBL/GenBank/DDBJ whole genome shotgun (WGS) entry which is preliminary data.</text>
</comment>
<comment type="subcellular location">
    <subcellularLocation>
        <location evidence="1">Cell membrane</location>
        <topology evidence="1">Multi-pass membrane protein</topology>
    </subcellularLocation>
</comment>
<proteinExistence type="predicted"/>
<organism evidence="10 11">
    <name type="scientific">Natronomonas salsuginis</name>
    <dbReference type="NCBI Taxonomy" id="2217661"/>
    <lineage>
        <taxon>Archaea</taxon>
        <taxon>Methanobacteriati</taxon>
        <taxon>Methanobacteriota</taxon>
        <taxon>Stenosarchaea group</taxon>
        <taxon>Halobacteria</taxon>
        <taxon>Halobacteriales</taxon>
        <taxon>Natronomonadaceae</taxon>
        <taxon>Natronomonas</taxon>
    </lineage>
</organism>
<evidence type="ECO:0000256" key="7">
    <source>
        <dbReference type="SAM" id="MobiDB-lite"/>
    </source>
</evidence>
<feature type="transmembrane region" description="Helical" evidence="8">
    <location>
        <begin position="80"/>
        <end position="100"/>
    </location>
</feature>
<feature type="transmembrane region" description="Helical" evidence="8">
    <location>
        <begin position="112"/>
        <end position="130"/>
    </location>
</feature>
<feature type="domain" description="NADH:quinone oxidoreductase/Mrp antiporter transmembrane" evidence="9">
    <location>
        <begin position="129"/>
        <end position="415"/>
    </location>
</feature>
<reference evidence="10 11" key="1">
    <citation type="submission" date="2019-04" db="EMBL/GenBank/DDBJ databases">
        <title>Natronomonas sp. F20-122 a newhaloarchaeon isolated from a saline saltern of Isla Bacuta, Huelva, Spain.</title>
        <authorList>
            <person name="Duran-Viseras A."/>
            <person name="Sanchez-Porro C."/>
            <person name="Ventosa A."/>
        </authorList>
    </citation>
    <scope>NUCLEOTIDE SEQUENCE [LARGE SCALE GENOMIC DNA]</scope>
    <source>
        <strain evidence="10 11">F20-122</strain>
    </source>
</reference>
<evidence type="ECO:0000256" key="3">
    <source>
        <dbReference type="ARBA" id="ARBA00022692"/>
    </source>
</evidence>
<keyword evidence="2" id="KW-1003">Cell membrane</keyword>
<keyword evidence="3 8" id="KW-0812">Transmembrane</keyword>
<dbReference type="PANTHER" id="PTHR42682">
    <property type="entry name" value="HYDROGENASE-4 COMPONENT F"/>
    <property type="match status" value="1"/>
</dbReference>
<feature type="transmembrane region" description="Helical" evidence="8">
    <location>
        <begin position="165"/>
        <end position="188"/>
    </location>
</feature>
<dbReference type="GO" id="GO:0016491">
    <property type="term" value="F:oxidoreductase activity"/>
    <property type="evidence" value="ECO:0007669"/>
    <property type="project" value="UniProtKB-KW"/>
</dbReference>
<evidence type="ECO:0000256" key="4">
    <source>
        <dbReference type="ARBA" id="ARBA00022989"/>
    </source>
</evidence>
<dbReference type="Pfam" id="PF00361">
    <property type="entry name" value="Proton_antipo_M"/>
    <property type="match status" value="1"/>
</dbReference>
<feature type="compositionally biased region" description="Acidic residues" evidence="7">
    <location>
        <begin position="499"/>
        <end position="509"/>
    </location>
</feature>
<accession>A0A4V5ZNU0</accession>
<evidence type="ECO:0000256" key="6">
    <source>
        <dbReference type="ARBA" id="ARBA00023136"/>
    </source>
</evidence>
<evidence type="ECO:0000256" key="8">
    <source>
        <dbReference type="SAM" id="Phobius"/>
    </source>
</evidence>
<keyword evidence="11" id="KW-1185">Reference proteome</keyword>
<dbReference type="AlphaFoldDB" id="A0A4V5ZNU0"/>
<dbReference type="PANTHER" id="PTHR42682:SF4">
    <property type="entry name" value="NADH-UBIQUINONE_PLASTOQUINONE"/>
    <property type="match status" value="1"/>
</dbReference>
<dbReference type="GO" id="GO:0005886">
    <property type="term" value="C:plasma membrane"/>
    <property type="evidence" value="ECO:0007669"/>
    <property type="project" value="UniProtKB-SubCell"/>
</dbReference>
<dbReference type="OrthoDB" id="371891at2157"/>
<dbReference type="EMBL" id="QKNX01000004">
    <property type="protein sequence ID" value="TKR25233.1"/>
    <property type="molecule type" value="Genomic_DNA"/>
</dbReference>
<feature type="transmembrane region" description="Helical" evidence="8">
    <location>
        <begin position="419"/>
        <end position="439"/>
    </location>
</feature>
<evidence type="ECO:0000313" key="11">
    <source>
        <dbReference type="Proteomes" id="UP000308037"/>
    </source>
</evidence>
<keyword evidence="4 8" id="KW-1133">Transmembrane helix</keyword>
<sequence>MIDTFPLYAVLVSLVGMFCILAAHRRPNLREAVTIITAFAKFAIVAAMLPGVLAGETYVFSAGEFVAGIEFVLRADSLGMLFAFLASLLWIVTSFYSIGYMRGLDEHGQTRYFASFAASLSATMGIAFAGNLVTIFLFYELLSVATYPLVAHDETAEARSAGRKYLAYTMFGGGVLVLAGTVLVFWLAGTVTFTPGGIEGLAAVANSNGTAVQVAYLLLAVGFGVKAGLMPLHQWLPTAMVAPTPVSGLLHAVAVVKSGAFGVARVTLDVFGPEVAYQLGMGLVISVLAAFTLLAASFIALRKDHLKQRLAYSTVSQLSYIVLGLGLFGPYGLIGALLHIPAHAFMKLTLFFCAGAVHVETHTDHISEMAGIGKRMPVVFGAFALAAAGMAGIPLFAGFVSKYYLLIGGIEMGATLTPVGYYLAGALLVSGVLNIAYFWPVVYTAFFEAEDDHDAKPLVDFRLGGERRSILPATDGGRPIDDAEDSTADGNQDARSADADADESPDIDPADLQPDFSSTAERRDYSEPAPLVDGEYAVDRKPSDHTVSDDEDHAVHDDSRADHDSHADHDTHHEGPPPGGWRRLTPAEALRGEETTWFMLAPILAAVTGAILVGIVPYEVVFLELVEVIVEGVLAGTEVAP</sequence>
<dbReference type="InterPro" id="IPR052175">
    <property type="entry name" value="ComplexI-like_HydComp"/>
</dbReference>
<feature type="transmembrane region" description="Helical" evidence="8">
    <location>
        <begin position="35"/>
        <end position="60"/>
    </location>
</feature>
<feature type="region of interest" description="Disordered" evidence="7">
    <location>
        <begin position="470"/>
        <end position="584"/>
    </location>
</feature>
<evidence type="ECO:0000256" key="2">
    <source>
        <dbReference type="ARBA" id="ARBA00022475"/>
    </source>
</evidence>
<keyword evidence="5" id="KW-0560">Oxidoreductase</keyword>
<feature type="compositionally biased region" description="Basic and acidic residues" evidence="7">
    <location>
        <begin position="537"/>
        <end position="575"/>
    </location>
</feature>
<dbReference type="RefSeq" id="WP_137276872.1">
    <property type="nucleotide sequence ID" value="NZ_QKNX01000004.1"/>
</dbReference>
<gene>
    <name evidence="10" type="ORF">DM868_10705</name>
</gene>
<evidence type="ECO:0000313" key="10">
    <source>
        <dbReference type="EMBL" id="TKR25233.1"/>
    </source>
</evidence>
<feature type="transmembrane region" description="Helical" evidence="8">
    <location>
        <begin position="378"/>
        <end position="399"/>
    </location>
</feature>
<evidence type="ECO:0000256" key="1">
    <source>
        <dbReference type="ARBA" id="ARBA00004651"/>
    </source>
</evidence>
<feature type="transmembrane region" description="Helical" evidence="8">
    <location>
        <begin position="276"/>
        <end position="301"/>
    </location>
</feature>
<dbReference type="InterPro" id="IPR001750">
    <property type="entry name" value="ND/Mrp_TM"/>
</dbReference>
<evidence type="ECO:0000256" key="5">
    <source>
        <dbReference type="ARBA" id="ARBA00023002"/>
    </source>
</evidence>
<dbReference type="Proteomes" id="UP000308037">
    <property type="component" value="Unassembled WGS sequence"/>
</dbReference>